<dbReference type="Pfam" id="PF02424">
    <property type="entry name" value="ApbE"/>
    <property type="match status" value="1"/>
</dbReference>
<evidence type="ECO:0000256" key="2">
    <source>
        <dbReference type="ARBA" id="ARBA00011955"/>
    </source>
</evidence>
<reference evidence="11" key="1">
    <citation type="submission" date="2023-07" db="EMBL/GenBank/DDBJ databases">
        <title>Between Cages and Wild: Unraveling the Impact of Captivity on Animal Microbiomes and Antimicrobial Resistance.</title>
        <authorList>
            <person name="Schmartz G.P."/>
            <person name="Rehner J."/>
            <person name="Schuff M.J."/>
            <person name="Becker S.L."/>
            <person name="Kravczyk M."/>
            <person name="Gurevich A."/>
            <person name="Francke R."/>
            <person name="Mueller R."/>
            <person name="Keller V."/>
            <person name="Keller A."/>
        </authorList>
    </citation>
    <scope>NUCLEOTIDE SEQUENCE</scope>
    <source>
        <strain evidence="11">S39M_St_73</strain>
    </source>
</reference>
<evidence type="ECO:0000256" key="3">
    <source>
        <dbReference type="ARBA" id="ARBA00016337"/>
    </source>
</evidence>
<dbReference type="EC" id="2.7.1.180" evidence="2"/>
<evidence type="ECO:0000256" key="5">
    <source>
        <dbReference type="ARBA" id="ARBA00022679"/>
    </source>
</evidence>
<keyword evidence="5 11" id="KW-0808">Transferase</keyword>
<dbReference type="GO" id="GO:0016740">
    <property type="term" value="F:transferase activity"/>
    <property type="evidence" value="ECO:0007669"/>
    <property type="project" value="UniProtKB-KW"/>
</dbReference>
<dbReference type="PANTHER" id="PTHR30040:SF2">
    <property type="entry name" value="FAD:PROTEIN FMN TRANSFERASE"/>
    <property type="match status" value="1"/>
</dbReference>
<dbReference type="Proteomes" id="UP001171751">
    <property type="component" value="Unassembled WGS sequence"/>
</dbReference>
<dbReference type="AlphaFoldDB" id="A0AA43ZSK0"/>
<keyword evidence="4" id="KW-0285">Flavoprotein</keyword>
<comment type="caution">
    <text evidence="11">The sequence shown here is derived from an EMBL/GenBank/DDBJ whole genome shotgun (WGS) entry which is preliminary data.</text>
</comment>
<dbReference type="EMBL" id="JAUNQW010000036">
    <property type="protein sequence ID" value="MDO5457934.1"/>
    <property type="molecule type" value="Genomic_DNA"/>
</dbReference>
<keyword evidence="8" id="KW-0460">Magnesium</keyword>
<evidence type="ECO:0000256" key="7">
    <source>
        <dbReference type="ARBA" id="ARBA00022827"/>
    </source>
</evidence>
<evidence type="ECO:0000256" key="10">
    <source>
        <dbReference type="ARBA" id="ARBA00048540"/>
    </source>
</evidence>
<evidence type="ECO:0000313" key="11">
    <source>
        <dbReference type="EMBL" id="MDO5457934.1"/>
    </source>
</evidence>
<evidence type="ECO:0000256" key="9">
    <source>
        <dbReference type="ARBA" id="ARBA00031306"/>
    </source>
</evidence>
<proteinExistence type="predicted"/>
<gene>
    <name evidence="11" type="ORF">Q4F26_06250</name>
</gene>
<dbReference type="PANTHER" id="PTHR30040">
    <property type="entry name" value="THIAMINE BIOSYNTHESIS LIPOPROTEIN APBE"/>
    <property type="match status" value="1"/>
</dbReference>
<evidence type="ECO:0000256" key="4">
    <source>
        <dbReference type="ARBA" id="ARBA00022630"/>
    </source>
</evidence>
<evidence type="ECO:0000256" key="8">
    <source>
        <dbReference type="ARBA" id="ARBA00022842"/>
    </source>
</evidence>
<protein>
    <recommendedName>
        <fullName evidence="3">FAD:protein FMN transferase</fullName>
        <ecNumber evidence="2">2.7.1.180</ecNumber>
    </recommendedName>
    <alternativeName>
        <fullName evidence="9">Flavin transferase</fullName>
    </alternativeName>
</protein>
<keyword evidence="7" id="KW-0274">FAD</keyword>
<comment type="catalytic activity">
    <reaction evidence="10">
        <text>L-threonyl-[protein] + FAD = FMN-L-threonyl-[protein] + AMP + H(+)</text>
        <dbReference type="Rhea" id="RHEA:36847"/>
        <dbReference type="Rhea" id="RHEA-COMP:11060"/>
        <dbReference type="Rhea" id="RHEA-COMP:11061"/>
        <dbReference type="ChEBI" id="CHEBI:15378"/>
        <dbReference type="ChEBI" id="CHEBI:30013"/>
        <dbReference type="ChEBI" id="CHEBI:57692"/>
        <dbReference type="ChEBI" id="CHEBI:74257"/>
        <dbReference type="ChEBI" id="CHEBI:456215"/>
        <dbReference type="EC" id="2.7.1.180"/>
    </reaction>
</comment>
<dbReference type="SUPFAM" id="SSF143631">
    <property type="entry name" value="ApbE-like"/>
    <property type="match status" value="1"/>
</dbReference>
<keyword evidence="6" id="KW-0479">Metal-binding</keyword>
<sequence length="245" mass="27321">MLTKTAKLMGASIQLSLSHPQADEVLNAAMEKLRKFEQRFSANDPHSDLSYLNQHAHLEMIKVHPELFKLIEIGIDHSLAEDSYLNIAIGPLVQLWRIGFQDAQIPHEKEIKDILPLIDPKNIILDSHQRSVGFKFANMAIDLGALAKGYAADLLKQFMLKSGAEAGLIDLGGNILTFGPNPTRPNGQWNIGLQEPESKRGKHFAIVKTLNQSVVTSGVYVRQLEHQGKNYHHIFDSQTGYPIDS</sequence>
<dbReference type="InterPro" id="IPR024932">
    <property type="entry name" value="ApbE"/>
</dbReference>
<organism evidence="11 12">
    <name type="scientific">Atopococcus tabaci</name>
    <dbReference type="NCBI Taxonomy" id="269774"/>
    <lineage>
        <taxon>Bacteria</taxon>
        <taxon>Bacillati</taxon>
        <taxon>Bacillota</taxon>
        <taxon>Bacilli</taxon>
        <taxon>Lactobacillales</taxon>
        <taxon>Carnobacteriaceae</taxon>
        <taxon>Atopococcus</taxon>
    </lineage>
</organism>
<keyword evidence="12" id="KW-1185">Reference proteome</keyword>
<dbReference type="GO" id="GO:0046872">
    <property type="term" value="F:metal ion binding"/>
    <property type="evidence" value="ECO:0007669"/>
    <property type="project" value="UniProtKB-KW"/>
</dbReference>
<dbReference type="Gene3D" id="3.10.520.10">
    <property type="entry name" value="ApbE-like domains"/>
    <property type="match status" value="1"/>
</dbReference>
<evidence type="ECO:0000313" key="12">
    <source>
        <dbReference type="Proteomes" id="UP001171751"/>
    </source>
</evidence>
<accession>A0AA43ZSK0</accession>
<evidence type="ECO:0000256" key="6">
    <source>
        <dbReference type="ARBA" id="ARBA00022723"/>
    </source>
</evidence>
<feature type="non-terminal residue" evidence="11">
    <location>
        <position position="245"/>
    </location>
</feature>
<dbReference type="InterPro" id="IPR003374">
    <property type="entry name" value="ApbE-like_sf"/>
</dbReference>
<name>A0AA43ZSK0_9LACT</name>
<comment type="cofactor">
    <cofactor evidence="1">
        <name>Mg(2+)</name>
        <dbReference type="ChEBI" id="CHEBI:18420"/>
    </cofactor>
</comment>
<evidence type="ECO:0000256" key="1">
    <source>
        <dbReference type="ARBA" id="ARBA00001946"/>
    </source>
</evidence>